<gene>
    <name evidence="3" type="ORF">KN815_21385</name>
</gene>
<protein>
    <submittedName>
        <fullName evidence="3">Glycoside hydrolase family 3 C-terminal domain-containing protein</fullName>
    </submittedName>
</protein>
<dbReference type="EMBL" id="JAHLEM010000233">
    <property type="protein sequence ID" value="MBU3866522.1"/>
    <property type="molecule type" value="Genomic_DNA"/>
</dbReference>
<dbReference type="GO" id="GO:0016787">
    <property type="term" value="F:hydrolase activity"/>
    <property type="evidence" value="ECO:0007669"/>
    <property type="project" value="UniProtKB-KW"/>
</dbReference>
<evidence type="ECO:0000259" key="2">
    <source>
        <dbReference type="Pfam" id="PF01915"/>
    </source>
</evidence>
<dbReference type="Pfam" id="PF00933">
    <property type="entry name" value="Glyco_hydro_3"/>
    <property type="match status" value="1"/>
</dbReference>
<dbReference type="Proteomes" id="UP000720508">
    <property type="component" value="Unassembled WGS sequence"/>
</dbReference>
<comment type="caution">
    <text evidence="3">The sequence shown here is derived from an EMBL/GenBank/DDBJ whole genome shotgun (WGS) entry which is preliminary data.</text>
</comment>
<dbReference type="GO" id="GO:0016491">
    <property type="term" value="F:oxidoreductase activity"/>
    <property type="evidence" value="ECO:0007669"/>
    <property type="project" value="UniProtKB-KW"/>
</dbReference>
<proteinExistence type="predicted"/>
<dbReference type="InterPro" id="IPR001764">
    <property type="entry name" value="Glyco_hydro_3_N"/>
</dbReference>
<evidence type="ECO:0000259" key="1">
    <source>
        <dbReference type="Pfam" id="PF00933"/>
    </source>
</evidence>
<organism evidence="3 4">
    <name type="scientific">Streptomyces niphimycinicus</name>
    <dbReference type="NCBI Taxonomy" id="2842201"/>
    <lineage>
        <taxon>Bacteria</taxon>
        <taxon>Bacillati</taxon>
        <taxon>Actinomycetota</taxon>
        <taxon>Actinomycetes</taxon>
        <taxon>Kitasatosporales</taxon>
        <taxon>Streptomycetaceae</taxon>
        <taxon>Streptomyces</taxon>
    </lineage>
</organism>
<dbReference type="PANTHER" id="PTHR30620">
    <property type="entry name" value="PERIPLASMIC BETA-GLUCOSIDASE-RELATED"/>
    <property type="match status" value="1"/>
</dbReference>
<dbReference type="Pfam" id="PF01915">
    <property type="entry name" value="Glyco_hydro_3_C"/>
    <property type="match status" value="1"/>
</dbReference>
<name>A0ABS6CI00_9ACTN</name>
<dbReference type="PANTHER" id="PTHR30620:SF123">
    <property type="entry name" value="BETA-XYLOSIDASE"/>
    <property type="match status" value="1"/>
</dbReference>
<dbReference type="InterPro" id="IPR051915">
    <property type="entry name" value="Cellulose_Degrad_GH3"/>
</dbReference>
<dbReference type="InterPro" id="IPR002772">
    <property type="entry name" value="Glyco_hydro_3_C"/>
</dbReference>
<reference evidence="3 4" key="1">
    <citation type="submission" date="2021-06" db="EMBL/GenBank/DDBJ databases">
        <authorList>
            <person name="Pan X."/>
        </authorList>
    </citation>
    <scope>NUCLEOTIDE SEQUENCE [LARGE SCALE GENOMIC DNA]</scope>
    <source>
        <strain evidence="3 4">4503</strain>
    </source>
</reference>
<feature type="domain" description="Glycoside hydrolase family 3 C-terminal" evidence="2">
    <location>
        <begin position="417"/>
        <end position="650"/>
    </location>
</feature>
<dbReference type="RefSeq" id="WP_216343552.1">
    <property type="nucleotide sequence ID" value="NZ_JAHLEM010000233.1"/>
</dbReference>
<keyword evidence="3" id="KW-0378">Hydrolase</keyword>
<evidence type="ECO:0000313" key="3">
    <source>
        <dbReference type="EMBL" id="MBU3866522.1"/>
    </source>
</evidence>
<accession>A0ABS6CI00</accession>
<keyword evidence="4" id="KW-1185">Reference proteome</keyword>
<evidence type="ECO:0000313" key="4">
    <source>
        <dbReference type="Proteomes" id="UP000720508"/>
    </source>
</evidence>
<keyword evidence="3" id="KW-0560">Oxidoreductase</keyword>
<feature type="domain" description="Glycoside hydrolase family 3 N-terminal" evidence="1">
    <location>
        <begin position="95"/>
        <end position="363"/>
    </location>
</feature>
<sequence>MPKAERVQSAAASPADGTSGVDRLLAEMSLREKVGQLNQRLYGWQAVERAPRGGFRLTGLARAELDRWGGLGALYGLFRADAWSGRSWADGIRPEERAEVAAYVQDEVALAGRHGIGVLLTEEAPHGHQALGGTLLPTNLSVACGWDPVLLREAAAAVAAELAASGVHLALVSCLDLLRDPRWGRAEECFGEDPLLAAELTAAVVSGMQGGGRSIGKDGVAVVVKHLAAQGEAVGGRNGQSAVIGFRDLHELHLPAVRAAVDAGALGFMAAYNDIDGVPCCANRDLLTGYLRGVCGFDGIVMSDGLAVDRLAAATGDKTTAAVAALGAGVDLSLWDESFSLLEAAATDPRVVQLIDTACRRILVLKQRMGLLSTSGQAAAGKTTGTGGDTLSTARERLAPAARTTDRLSARLARRSLVLLHNRQGLLPLSPEMLTRVVLMGPNARDATAMLGDYVPPLPDGAATGVDLALRKALPNTEVVCPSGIPSALDLHGADAVILLLGGTSHRPYGEQFAANGAIAGAATVATAGEGVDLADVSLPGGQDNLVAAVRERARCPVIAVVVAGRPHVLTTVRDNTDAILWAGYPGPHGGAAITEALLGLSEPTGRLPFTAPSHAGAVPVRYNDRHPAGDVYRDAPEPVLFPFGFGLRYRPVRFEKCTAEVDRSTVRVSVEAVSTTDGDDTEAIVPLFGHLTGGSVLPRQRELLAFRRVTVPGGGRTTVAWELPAERCFAEGATGRARTDLYVADLQHTIRPYGARPSAAPAATPLSDT</sequence>